<sequence>MKTSALSSALAFIGLATAQEVQSQPFNLVIKSQNKELDGRALSTCHSGAAIESLCLLPGSKATFHLNTTTGEEPGPGGVSGALTWDLPAEPPIPSTMTFSIDPSTNVALPLFYPGRQNVQYVSFDSNDILNIVSYLDDTKNPPNGRTPRVLDNWYICKTYFGYTYTTLAWVLGNANPQNPSCVKVDVKRRFV</sequence>
<feature type="signal peptide" evidence="1">
    <location>
        <begin position="1"/>
        <end position="18"/>
    </location>
</feature>
<evidence type="ECO:0000313" key="4">
    <source>
        <dbReference type="Proteomes" id="UP000027002"/>
    </source>
</evidence>
<feature type="chain" id="PRO_5034247405" description="DUF7907 domain-containing protein" evidence="1">
    <location>
        <begin position="19"/>
        <end position="192"/>
    </location>
</feature>
<dbReference type="AlphaFoldDB" id="A0A8E5MKA4"/>
<dbReference type="InterPro" id="IPR057229">
    <property type="entry name" value="DUF7907"/>
</dbReference>
<evidence type="ECO:0000256" key="1">
    <source>
        <dbReference type="SAM" id="SignalP"/>
    </source>
</evidence>
<keyword evidence="4" id="KW-1185">Reference proteome</keyword>
<feature type="domain" description="DUF7907" evidence="2">
    <location>
        <begin position="23"/>
        <end position="189"/>
    </location>
</feature>
<name>A0A8E5MKA4_USTVR</name>
<organism evidence="3 4">
    <name type="scientific">Ustilaginoidea virens</name>
    <name type="common">Rice false smut fungus</name>
    <name type="synonym">Villosiclava virens</name>
    <dbReference type="NCBI Taxonomy" id="1159556"/>
    <lineage>
        <taxon>Eukaryota</taxon>
        <taxon>Fungi</taxon>
        <taxon>Dikarya</taxon>
        <taxon>Ascomycota</taxon>
        <taxon>Pezizomycotina</taxon>
        <taxon>Sordariomycetes</taxon>
        <taxon>Hypocreomycetidae</taxon>
        <taxon>Hypocreales</taxon>
        <taxon>Clavicipitaceae</taxon>
        <taxon>Ustilaginoidea</taxon>
    </lineage>
</organism>
<gene>
    <name evidence="3" type="ORF">UV8b_07689</name>
</gene>
<dbReference type="KEGG" id="uvi:66068466"/>
<dbReference type="GeneID" id="66068466"/>
<accession>A0A8E5MKA4</accession>
<protein>
    <recommendedName>
        <fullName evidence="2">DUF7907 domain-containing protein</fullName>
    </recommendedName>
</protein>
<dbReference type="RefSeq" id="XP_043001121.1">
    <property type="nucleotide sequence ID" value="XM_043145186.1"/>
</dbReference>
<dbReference type="Proteomes" id="UP000027002">
    <property type="component" value="Chromosome 7"/>
</dbReference>
<proteinExistence type="predicted"/>
<dbReference type="Pfam" id="PF25484">
    <property type="entry name" value="DUF7907"/>
    <property type="match status" value="1"/>
</dbReference>
<evidence type="ECO:0000313" key="3">
    <source>
        <dbReference type="EMBL" id="QUC23448.1"/>
    </source>
</evidence>
<reference evidence="3" key="1">
    <citation type="submission" date="2020-03" db="EMBL/GenBank/DDBJ databases">
        <title>A mixture of massive structural variations and highly conserved coding sequences in Ustilaginoidea virens genome.</title>
        <authorList>
            <person name="Zhang K."/>
            <person name="Zhao Z."/>
            <person name="Zhang Z."/>
            <person name="Li Y."/>
            <person name="Hsiang T."/>
            <person name="Sun W."/>
        </authorList>
    </citation>
    <scope>NUCLEOTIDE SEQUENCE</scope>
    <source>
        <strain evidence="3">UV-8b</strain>
    </source>
</reference>
<dbReference type="EMBL" id="CP072759">
    <property type="protein sequence ID" value="QUC23448.1"/>
    <property type="molecule type" value="Genomic_DNA"/>
</dbReference>
<keyword evidence="1" id="KW-0732">Signal</keyword>
<evidence type="ECO:0000259" key="2">
    <source>
        <dbReference type="Pfam" id="PF25484"/>
    </source>
</evidence>
<dbReference type="OrthoDB" id="3515453at2759"/>